<dbReference type="Proteomes" id="UP000198729">
    <property type="component" value="Unassembled WGS sequence"/>
</dbReference>
<protein>
    <submittedName>
        <fullName evidence="1">Uncharacterized protein</fullName>
    </submittedName>
</protein>
<name>A0A1G5SHE8_9PROT</name>
<dbReference type="AlphaFoldDB" id="A0A1G5SHE8"/>
<evidence type="ECO:0000313" key="1">
    <source>
        <dbReference type="EMBL" id="SCZ86635.1"/>
    </source>
</evidence>
<organism evidence="1 2">
    <name type="scientific">Nitrosomonas mobilis</name>
    <dbReference type="NCBI Taxonomy" id="51642"/>
    <lineage>
        <taxon>Bacteria</taxon>
        <taxon>Pseudomonadati</taxon>
        <taxon>Pseudomonadota</taxon>
        <taxon>Betaproteobacteria</taxon>
        <taxon>Nitrosomonadales</taxon>
        <taxon>Nitrosomonadaceae</taxon>
        <taxon>Nitrosomonas</taxon>
    </lineage>
</organism>
<gene>
    <name evidence="1" type="ORF">NSMM_610049</name>
</gene>
<reference evidence="1 2" key="1">
    <citation type="submission" date="2016-10" db="EMBL/GenBank/DDBJ databases">
        <authorList>
            <person name="de Groot N.N."/>
        </authorList>
    </citation>
    <scope>NUCLEOTIDE SEQUENCE [LARGE SCALE GENOMIC DNA]</scope>
    <source>
        <strain evidence="1">1</strain>
    </source>
</reference>
<dbReference type="EMBL" id="FMWO01000071">
    <property type="protein sequence ID" value="SCZ86635.1"/>
    <property type="molecule type" value="Genomic_DNA"/>
</dbReference>
<proteinExistence type="predicted"/>
<sequence>MALKNNIKEFAAFLGDQESILDHSYPRIAEKIELLWRHNEVYLYLDQMMVVEKGRERNGFPLAVMKEFQTLREIHARLYGEVAVNDMGSKPVWRG</sequence>
<evidence type="ECO:0000313" key="2">
    <source>
        <dbReference type="Proteomes" id="UP000198729"/>
    </source>
</evidence>
<accession>A0A1G5SHE8</accession>
<dbReference type="RefSeq" id="WP_090287793.1">
    <property type="nucleotide sequence ID" value="NZ_FMWO01000071.1"/>
</dbReference>
<keyword evidence="2" id="KW-1185">Reference proteome</keyword>
<dbReference type="OrthoDB" id="8549182at2"/>